<evidence type="ECO:0000256" key="11">
    <source>
        <dbReference type="SAM" id="Phobius"/>
    </source>
</evidence>
<evidence type="ECO:0000256" key="1">
    <source>
        <dbReference type="ARBA" id="ARBA00004479"/>
    </source>
</evidence>
<proteinExistence type="inferred from homology"/>
<dbReference type="EMBL" id="AKHW03004483">
    <property type="protein sequence ID" value="KYO29877.1"/>
    <property type="molecule type" value="Genomic_DNA"/>
</dbReference>
<dbReference type="FunFam" id="2.60.40.10:FF:000204">
    <property type="entry name" value="Major histocompatibility complex, class I-related protein"/>
    <property type="match status" value="1"/>
</dbReference>
<dbReference type="AlphaFoldDB" id="A0A151MZD9"/>
<comment type="similarity">
    <text evidence="10">Belongs to the MHC class I family.</text>
</comment>
<dbReference type="Gene3D" id="2.60.40.10">
    <property type="entry name" value="Immunoglobulins"/>
    <property type="match status" value="1"/>
</dbReference>
<dbReference type="SMART" id="SM00407">
    <property type="entry name" value="IGc1"/>
    <property type="match status" value="1"/>
</dbReference>
<dbReference type="Pfam" id="PF07654">
    <property type="entry name" value="C1-set"/>
    <property type="match status" value="1"/>
</dbReference>
<evidence type="ECO:0000256" key="4">
    <source>
        <dbReference type="ARBA" id="ARBA00022729"/>
    </source>
</evidence>
<evidence type="ECO:0000313" key="14">
    <source>
        <dbReference type="Proteomes" id="UP000050525"/>
    </source>
</evidence>
<dbReference type="STRING" id="8496.A0A151MZD9"/>
<organism evidence="13 14">
    <name type="scientific">Alligator mississippiensis</name>
    <name type="common">American alligator</name>
    <dbReference type="NCBI Taxonomy" id="8496"/>
    <lineage>
        <taxon>Eukaryota</taxon>
        <taxon>Metazoa</taxon>
        <taxon>Chordata</taxon>
        <taxon>Craniata</taxon>
        <taxon>Vertebrata</taxon>
        <taxon>Euteleostomi</taxon>
        <taxon>Archelosauria</taxon>
        <taxon>Archosauria</taxon>
        <taxon>Crocodylia</taxon>
        <taxon>Alligatoridae</taxon>
        <taxon>Alligatorinae</taxon>
        <taxon>Alligator</taxon>
    </lineage>
</organism>
<dbReference type="GO" id="GO:0005615">
    <property type="term" value="C:extracellular space"/>
    <property type="evidence" value="ECO:0007669"/>
    <property type="project" value="TreeGrafter"/>
</dbReference>
<dbReference type="SUPFAM" id="SSF48726">
    <property type="entry name" value="Immunoglobulin"/>
    <property type="match status" value="1"/>
</dbReference>
<keyword evidence="3 11" id="KW-0812">Transmembrane</keyword>
<keyword evidence="2" id="KW-0490">MHC I</keyword>
<keyword evidence="7 11" id="KW-0472">Membrane</keyword>
<keyword evidence="14" id="KW-1185">Reference proteome</keyword>
<evidence type="ECO:0000259" key="12">
    <source>
        <dbReference type="PROSITE" id="PS50835"/>
    </source>
</evidence>
<dbReference type="Proteomes" id="UP000050525">
    <property type="component" value="Unassembled WGS sequence"/>
</dbReference>
<gene>
    <name evidence="13" type="ORF">Y1Q_0009496</name>
</gene>
<comment type="caution">
    <text evidence="13">The sequence shown here is derived from an EMBL/GenBank/DDBJ whole genome shotgun (WGS) entry which is preliminary data.</text>
</comment>
<evidence type="ECO:0000256" key="8">
    <source>
        <dbReference type="ARBA" id="ARBA00023157"/>
    </source>
</evidence>
<feature type="domain" description="Ig-like" evidence="12">
    <location>
        <begin position="179"/>
        <end position="259"/>
    </location>
</feature>
<evidence type="ECO:0000256" key="5">
    <source>
        <dbReference type="ARBA" id="ARBA00022859"/>
    </source>
</evidence>
<keyword evidence="6 11" id="KW-1133">Transmembrane helix</keyword>
<keyword evidence="5" id="KW-0391">Immunity</keyword>
<evidence type="ECO:0000256" key="10">
    <source>
        <dbReference type="RuleBase" id="RU004439"/>
    </source>
</evidence>
<name>A0A151MZD9_ALLMI</name>
<dbReference type="PANTHER" id="PTHR16675">
    <property type="entry name" value="MHC CLASS I-RELATED"/>
    <property type="match status" value="1"/>
</dbReference>
<dbReference type="InterPro" id="IPR007110">
    <property type="entry name" value="Ig-like_dom"/>
</dbReference>
<dbReference type="Pfam" id="PF00129">
    <property type="entry name" value="MHC_I"/>
    <property type="match status" value="1"/>
</dbReference>
<evidence type="ECO:0000256" key="2">
    <source>
        <dbReference type="ARBA" id="ARBA00022451"/>
    </source>
</evidence>
<evidence type="ECO:0000256" key="6">
    <source>
        <dbReference type="ARBA" id="ARBA00022989"/>
    </source>
</evidence>
<dbReference type="InterPro" id="IPR036179">
    <property type="entry name" value="Ig-like_dom_sf"/>
</dbReference>
<dbReference type="GO" id="GO:0009897">
    <property type="term" value="C:external side of plasma membrane"/>
    <property type="evidence" value="ECO:0007669"/>
    <property type="project" value="TreeGrafter"/>
</dbReference>
<keyword evidence="4" id="KW-0732">Signal</keyword>
<dbReference type="InterPro" id="IPR037055">
    <property type="entry name" value="MHC_I-like_Ag-recog_sf"/>
</dbReference>
<dbReference type="InterPro" id="IPR003006">
    <property type="entry name" value="Ig/MHC_CS"/>
</dbReference>
<dbReference type="OrthoDB" id="8936120at2759"/>
<dbReference type="GO" id="GO:0042612">
    <property type="term" value="C:MHC class I protein complex"/>
    <property type="evidence" value="ECO:0007669"/>
    <property type="project" value="UniProtKB-KW"/>
</dbReference>
<accession>A0A151MZD9</accession>
<comment type="subcellular location">
    <subcellularLocation>
        <location evidence="1">Membrane</location>
        <topology evidence="1">Single-pass type I membrane protein</topology>
    </subcellularLocation>
</comment>
<dbReference type="InterPro" id="IPR003597">
    <property type="entry name" value="Ig_C1-set"/>
</dbReference>
<dbReference type="FunFam" id="3.30.500.10:FF:000001">
    <property type="entry name" value="H-2 class I histocompatibility antigen, alpha chain"/>
    <property type="match status" value="1"/>
</dbReference>
<reference evidence="13 14" key="1">
    <citation type="journal article" date="2012" name="Genome Biol.">
        <title>Sequencing three crocodilian genomes to illuminate the evolution of archosaurs and amniotes.</title>
        <authorList>
            <person name="St John J.A."/>
            <person name="Braun E.L."/>
            <person name="Isberg S.R."/>
            <person name="Miles L.G."/>
            <person name="Chong A.Y."/>
            <person name="Gongora J."/>
            <person name="Dalzell P."/>
            <person name="Moran C."/>
            <person name="Bed'hom B."/>
            <person name="Abzhanov A."/>
            <person name="Burgess S.C."/>
            <person name="Cooksey A.M."/>
            <person name="Castoe T.A."/>
            <person name="Crawford N.G."/>
            <person name="Densmore L.D."/>
            <person name="Drew J.C."/>
            <person name="Edwards S.V."/>
            <person name="Faircloth B.C."/>
            <person name="Fujita M.K."/>
            <person name="Greenwold M.J."/>
            <person name="Hoffmann F.G."/>
            <person name="Howard J.M."/>
            <person name="Iguchi T."/>
            <person name="Janes D.E."/>
            <person name="Khan S.Y."/>
            <person name="Kohno S."/>
            <person name="de Koning A.J."/>
            <person name="Lance S.L."/>
            <person name="McCarthy F.M."/>
            <person name="McCormack J.E."/>
            <person name="Merchant M.E."/>
            <person name="Peterson D.G."/>
            <person name="Pollock D.D."/>
            <person name="Pourmand N."/>
            <person name="Raney B.J."/>
            <person name="Roessler K.A."/>
            <person name="Sanford J.R."/>
            <person name="Sawyer R.H."/>
            <person name="Schmidt C.J."/>
            <person name="Triplett E.W."/>
            <person name="Tuberville T.D."/>
            <person name="Venegas-Anaya M."/>
            <person name="Howard J.T."/>
            <person name="Jarvis E.D."/>
            <person name="Guillette L.J.Jr."/>
            <person name="Glenn T.C."/>
            <person name="Green R.E."/>
            <person name="Ray D.A."/>
        </authorList>
    </citation>
    <scope>NUCLEOTIDE SEQUENCE [LARGE SCALE GENOMIC DNA]</scope>
    <source>
        <strain evidence="13">KSC_2009_1</strain>
    </source>
</reference>
<keyword evidence="8" id="KW-1015">Disulfide bond</keyword>
<sequence length="315" mass="35825">MDTWDTAADRHPGAFLLSPLDVPDFTAVAYVDDQLLLHYNSKTQREEPRGDWVQGAVSPHFWDKETRALRRWQEGFDTNLATLWYRYNQMGGSRTLQLTYSCELHEDNSTGGHMQLGYDRGDFISYDPGTRTWIAAPTQAQRTQHTWNEDRALLQDTKAYLEETCVAWLQQYLLQSKHPVAQVSDRPSQDGRTTLSCWVHGFYPKNISVVWLKNGEGQTQETSHSGVLLSGDGTYQTWATMEIDPSNNHDYACLVEHASLGLVLCVSWDKGRTEYHWMLIVGIVVGVVLILVIVVMGAAVFFLSLVLLEGRRKQQ</sequence>
<dbReference type="PROSITE" id="PS00290">
    <property type="entry name" value="IG_MHC"/>
    <property type="match status" value="1"/>
</dbReference>
<dbReference type="InterPro" id="IPR050208">
    <property type="entry name" value="MHC_class-I_related"/>
</dbReference>
<evidence type="ECO:0000313" key="13">
    <source>
        <dbReference type="EMBL" id="KYO29877.1"/>
    </source>
</evidence>
<dbReference type="SUPFAM" id="SSF54452">
    <property type="entry name" value="MHC antigen-recognition domain"/>
    <property type="match status" value="1"/>
</dbReference>
<feature type="transmembrane region" description="Helical" evidence="11">
    <location>
        <begin position="275"/>
        <end position="308"/>
    </location>
</feature>
<dbReference type="PROSITE" id="PS50835">
    <property type="entry name" value="IG_LIKE"/>
    <property type="match status" value="1"/>
</dbReference>
<keyword evidence="9" id="KW-0325">Glycoprotein</keyword>
<dbReference type="eggNOG" id="ENOG502RQEK">
    <property type="taxonomic scope" value="Eukaryota"/>
</dbReference>
<evidence type="ECO:0000256" key="7">
    <source>
        <dbReference type="ARBA" id="ARBA00023136"/>
    </source>
</evidence>
<dbReference type="InterPro" id="IPR011161">
    <property type="entry name" value="MHC_I-like_Ag-recog"/>
</dbReference>
<dbReference type="Gene3D" id="3.30.500.10">
    <property type="entry name" value="MHC class I-like antigen recognition-like"/>
    <property type="match status" value="1"/>
</dbReference>
<evidence type="ECO:0000256" key="9">
    <source>
        <dbReference type="ARBA" id="ARBA00023180"/>
    </source>
</evidence>
<dbReference type="PRINTS" id="PR01638">
    <property type="entry name" value="MHCCLASSI"/>
</dbReference>
<evidence type="ECO:0000256" key="3">
    <source>
        <dbReference type="ARBA" id="ARBA00022692"/>
    </source>
</evidence>
<dbReference type="InterPro" id="IPR013783">
    <property type="entry name" value="Ig-like_fold"/>
</dbReference>
<dbReference type="PANTHER" id="PTHR16675:SF242">
    <property type="entry name" value="MAJOR HISTOCOMPATIBILITY COMPLEX CLASS I-RELATED GENE PROTEIN"/>
    <property type="match status" value="1"/>
</dbReference>
<dbReference type="InterPro" id="IPR011162">
    <property type="entry name" value="MHC_I/II-like_Ag-recog"/>
</dbReference>
<protein>
    <submittedName>
        <fullName evidence="13">Major histocompatibility complex class I-related protein-like</fullName>
    </submittedName>
</protein>
<dbReference type="GO" id="GO:0006955">
    <property type="term" value="P:immune response"/>
    <property type="evidence" value="ECO:0007669"/>
    <property type="project" value="TreeGrafter"/>
</dbReference>
<dbReference type="InterPro" id="IPR001039">
    <property type="entry name" value="MHC_I_a_a1/a2"/>
</dbReference>
<dbReference type="GO" id="GO:0002474">
    <property type="term" value="P:antigen processing and presentation of peptide antigen via MHC class I"/>
    <property type="evidence" value="ECO:0007669"/>
    <property type="project" value="UniProtKB-KW"/>
</dbReference>
<dbReference type="KEGG" id="amj:102567483"/>